<keyword evidence="1" id="KW-0175">Coiled coil</keyword>
<sequence length="194" mass="22111">MAKKKKSIIRNHENATGGGPAIDIKLTTEEEKVIDILGPIVIEGDQKIPESSCSFVFDDHNYSIVEETLEEENIEDTSEYVEEDMAIDFVVGEEDTQKDEASNEVPCSKVIPLVTPKRRPFSEQKDNNFKAKKPVRVQRLQRSINANDQLVKLTEKKIKLKENNLSLYKRDVVAKENIASSLQQLCNFFINEKQ</sequence>
<reference evidence="3" key="1">
    <citation type="submission" date="2022-01" db="EMBL/GenBank/DDBJ databases">
        <authorList>
            <person name="King R."/>
        </authorList>
    </citation>
    <scope>NUCLEOTIDE SEQUENCE</scope>
</reference>
<evidence type="ECO:0000313" key="3">
    <source>
        <dbReference type="EMBL" id="CAG9773239.1"/>
    </source>
</evidence>
<feature type="coiled-coil region" evidence="1">
    <location>
        <begin position="143"/>
        <end position="171"/>
    </location>
</feature>
<evidence type="ECO:0000313" key="4">
    <source>
        <dbReference type="Proteomes" id="UP001152799"/>
    </source>
</evidence>
<gene>
    <name evidence="3" type="ORF">CEUTPL_LOCUS13636</name>
</gene>
<proteinExistence type="predicted"/>
<protein>
    <submittedName>
        <fullName evidence="3">Uncharacterized protein</fullName>
    </submittedName>
</protein>
<dbReference type="AlphaFoldDB" id="A0A9N9QS44"/>
<name>A0A9N9QS44_9CUCU</name>
<evidence type="ECO:0000256" key="2">
    <source>
        <dbReference type="SAM" id="MobiDB-lite"/>
    </source>
</evidence>
<keyword evidence="4" id="KW-1185">Reference proteome</keyword>
<evidence type="ECO:0000256" key="1">
    <source>
        <dbReference type="SAM" id="Coils"/>
    </source>
</evidence>
<dbReference type="EMBL" id="OU892285">
    <property type="protein sequence ID" value="CAG9773239.1"/>
    <property type="molecule type" value="Genomic_DNA"/>
</dbReference>
<organism evidence="3 4">
    <name type="scientific">Ceutorhynchus assimilis</name>
    <name type="common">cabbage seed weevil</name>
    <dbReference type="NCBI Taxonomy" id="467358"/>
    <lineage>
        <taxon>Eukaryota</taxon>
        <taxon>Metazoa</taxon>
        <taxon>Ecdysozoa</taxon>
        <taxon>Arthropoda</taxon>
        <taxon>Hexapoda</taxon>
        <taxon>Insecta</taxon>
        <taxon>Pterygota</taxon>
        <taxon>Neoptera</taxon>
        <taxon>Endopterygota</taxon>
        <taxon>Coleoptera</taxon>
        <taxon>Polyphaga</taxon>
        <taxon>Cucujiformia</taxon>
        <taxon>Curculionidae</taxon>
        <taxon>Ceutorhynchinae</taxon>
        <taxon>Ceutorhynchus</taxon>
    </lineage>
</organism>
<feature type="region of interest" description="Disordered" evidence="2">
    <location>
        <begin position="1"/>
        <end position="20"/>
    </location>
</feature>
<dbReference type="OrthoDB" id="10635194at2759"/>
<accession>A0A9N9QS44</accession>
<dbReference type="Proteomes" id="UP001152799">
    <property type="component" value="Chromosome 9"/>
</dbReference>